<dbReference type="CDD" id="cd16442">
    <property type="entry name" value="BPL"/>
    <property type="match status" value="1"/>
</dbReference>
<evidence type="ECO:0000259" key="7">
    <source>
        <dbReference type="PROSITE" id="PS51733"/>
    </source>
</evidence>
<dbReference type="NCBIfam" id="TIGR00121">
    <property type="entry name" value="birA_ligase"/>
    <property type="match status" value="1"/>
</dbReference>
<organism evidence="8 9">
    <name type="scientific">Sinobaca qinghaiensis</name>
    <dbReference type="NCBI Taxonomy" id="342944"/>
    <lineage>
        <taxon>Bacteria</taxon>
        <taxon>Bacillati</taxon>
        <taxon>Bacillota</taxon>
        <taxon>Bacilli</taxon>
        <taxon>Bacillales</taxon>
        <taxon>Sporolactobacillaceae</taxon>
        <taxon>Sinobaca</taxon>
    </lineage>
</organism>
<dbReference type="AlphaFoldDB" id="A0A419V2V6"/>
<evidence type="ECO:0000256" key="1">
    <source>
        <dbReference type="ARBA" id="ARBA00022598"/>
    </source>
</evidence>
<dbReference type="InterPro" id="IPR004143">
    <property type="entry name" value="BPL_LPL_catalytic"/>
</dbReference>
<comment type="similarity">
    <text evidence="6">Belongs to the biotin--protein ligase family.</text>
</comment>
<comment type="caution">
    <text evidence="8">The sequence shown here is derived from an EMBL/GenBank/DDBJ whole genome shotgun (WGS) entry which is preliminary data.</text>
</comment>
<evidence type="ECO:0000256" key="2">
    <source>
        <dbReference type="ARBA" id="ARBA00022741"/>
    </source>
</evidence>
<dbReference type="SUPFAM" id="SSF46785">
    <property type="entry name" value="Winged helix' DNA-binding domain"/>
    <property type="match status" value="1"/>
</dbReference>
<dbReference type="EMBL" id="RAPK01000009">
    <property type="protein sequence ID" value="RKD72828.1"/>
    <property type="molecule type" value="Genomic_DNA"/>
</dbReference>
<dbReference type="InterPro" id="IPR008988">
    <property type="entry name" value="Transcriptional_repressor_C"/>
</dbReference>
<dbReference type="OrthoDB" id="9807064at2"/>
<evidence type="ECO:0000256" key="5">
    <source>
        <dbReference type="ARBA" id="ARBA00023267"/>
    </source>
</evidence>
<dbReference type="EC" id="6.3.4.15" evidence="6"/>
<dbReference type="InterPro" id="IPR036390">
    <property type="entry name" value="WH_DNA-bd_sf"/>
</dbReference>
<dbReference type="GO" id="GO:0003677">
    <property type="term" value="F:DNA binding"/>
    <property type="evidence" value="ECO:0007669"/>
    <property type="project" value="UniProtKB-UniRule"/>
</dbReference>
<dbReference type="InterPro" id="IPR013196">
    <property type="entry name" value="HTH_11"/>
</dbReference>
<name>A0A419V2V6_9BACL</name>
<accession>A0A419V2V6</accession>
<dbReference type="Gene3D" id="3.30.930.10">
    <property type="entry name" value="Bira Bifunctional Protein, Domain 2"/>
    <property type="match status" value="1"/>
</dbReference>
<dbReference type="InterPro" id="IPR036388">
    <property type="entry name" value="WH-like_DNA-bd_sf"/>
</dbReference>
<dbReference type="PANTHER" id="PTHR12835:SF5">
    <property type="entry name" value="BIOTIN--PROTEIN LIGASE"/>
    <property type="match status" value="1"/>
</dbReference>
<comment type="function">
    <text evidence="6">Acts both as a biotin--[acetyl-CoA-carboxylase] ligase and a repressor.</text>
</comment>
<dbReference type="GO" id="GO:0009249">
    <property type="term" value="P:protein lipoylation"/>
    <property type="evidence" value="ECO:0007669"/>
    <property type="project" value="UniProtKB-ARBA"/>
</dbReference>
<dbReference type="Pfam" id="PF02237">
    <property type="entry name" value="BPL_C"/>
    <property type="match status" value="1"/>
</dbReference>
<feature type="DNA-binding region" description="H-T-H motif" evidence="6">
    <location>
        <begin position="19"/>
        <end position="38"/>
    </location>
</feature>
<dbReference type="SUPFAM" id="SSF55681">
    <property type="entry name" value="Class II aaRS and biotin synthetases"/>
    <property type="match status" value="1"/>
</dbReference>
<dbReference type="HAMAP" id="MF_00978">
    <property type="entry name" value="Bifunct_BirA"/>
    <property type="match status" value="1"/>
</dbReference>
<dbReference type="GO" id="GO:0004077">
    <property type="term" value="F:biotin--[biotin carboxyl-carrier protein] ligase activity"/>
    <property type="evidence" value="ECO:0007669"/>
    <property type="project" value="UniProtKB-UniRule"/>
</dbReference>
<reference evidence="8 9" key="1">
    <citation type="submission" date="2018-09" db="EMBL/GenBank/DDBJ databases">
        <title>Genomic Encyclopedia of Archaeal and Bacterial Type Strains, Phase II (KMG-II): from individual species to whole genera.</title>
        <authorList>
            <person name="Goeker M."/>
        </authorList>
    </citation>
    <scope>NUCLEOTIDE SEQUENCE [LARGE SCALE GENOMIC DNA]</scope>
    <source>
        <strain evidence="8 9">DSM 17008</strain>
    </source>
</reference>
<evidence type="ECO:0000313" key="8">
    <source>
        <dbReference type="EMBL" id="RKD72828.1"/>
    </source>
</evidence>
<evidence type="ECO:0000256" key="3">
    <source>
        <dbReference type="ARBA" id="ARBA00022840"/>
    </source>
</evidence>
<dbReference type="Proteomes" id="UP000285120">
    <property type="component" value="Unassembled WGS sequence"/>
</dbReference>
<keyword evidence="9" id="KW-1185">Reference proteome</keyword>
<evidence type="ECO:0000313" key="9">
    <source>
        <dbReference type="Proteomes" id="UP000285120"/>
    </source>
</evidence>
<feature type="binding site" evidence="6">
    <location>
        <position position="185"/>
    </location>
    <ligand>
        <name>biotin</name>
        <dbReference type="ChEBI" id="CHEBI:57586"/>
    </ligand>
</feature>
<dbReference type="RefSeq" id="WP_120193225.1">
    <property type="nucleotide sequence ID" value="NZ_RAPK01000009.1"/>
</dbReference>
<dbReference type="Gene3D" id="2.30.30.100">
    <property type="match status" value="1"/>
</dbReference>
<keyword evidence="3 6" id="KW-0067">ATP-binding</keyword>
<dbReference type="CDD" id="cd00090">
    <property type="entry name" value="HTH_ARSR"/>
    <property type="match status" value="1"/>
</dbReference>
<dbReference type="GO" id="GO:0006355">
    <property type="term" value="P:regulation of DNA-templated transcription"/>
    <property type="evidence" value="ECO:0007669"/>
    <property type="project" value="UniProtKB-UniRule"/>
</dbReference>
<keyword evidence="1 6" id="KW-0436">Ligase</keyword>
<feature type="binding site" evidence="6">
    <location>
        <position position="114"/>
    </location>
    <ligand>
        <name>biotin</name>
        <dbReference type="ChEBI" id="CHEBI:57586"/>
    </ligand>
</feature>
<dbReference type="Pfam" id="PF08279">
    <property type="entry name" value="HTH_11"/>
    <property type="match status" value="1"/>
</dbReference>
<feature type="domain" description="BPL/LPL catalytic" evidence="7">
    <location>
        <begin position="67"/>
        <end position="258"/>
    </location>
</feature>
<comment type="caution">
    <text evidence="6">Lacks conserved residue(s) required for the propagation of feature annotation.</text>
</comment>
<dbReference type="GO" id="GO:0005524">
    <property type="term" value="F:ATP binding"/>
    <property type="evidence" value="ECO:0007669"/>
    <property type="project" value="UniProtKB-UniRule"/>
</dbReference>
<dbReference type="PROSITE" id="PS51733">
    <property type="entry name" value="BPL_LPL_CATALYTIC"/>
    <property type="match status" value="1"/>
</dbReference>
<dbReference type="InterPro" id="IPR045864">
    <property type="entry name" value="aa-tRNA-synth_II/BPL/LPL"/>
</dbReference>
<gene>
    <name evidence="6" type="primary">birA</name>
    <name evidence="8" type="ORF">ATL39_2024</name>
</gene>
<keyword evidence="2 6" id="KW-0547">Nucleotide-binding</keyword>
<dbReference type="Pfam" id="PF03099">
    <property type="entry name" value="BPL_LplA_LipB"/>
    <property type="match status" value="1"/>
</dbReference>
<keyword evidence="5 6" id="KW-0092">Biotin</keyword>
<dbReference type="Gene3D" id="1.10.10.10">
    <property type="entry name" value="Winged helix-like DNA-binding domain superfamily/Winged helix DNA-binding domain"/>
    <property type="match status" value="1"/>
</dbReference>
<dbReference type="SUPFAM" id="SSF50037">
    <property type="entry name" value="C-terminal domain of transcriptional repressors"/>
    <property type="match status" value="1"/>
</dbReference>
<keyword evidence="6" id="KW-0805">Transcription regulation</keyword>
<keyword evidence="6" id="KW-0804">Transcription</keyword>
<keyword evidence="6" id="KW-0678">Repressor</keyword>
<dbReference type="PANTHER" id="PTHR12835">
    <property type="entry name" value="BIOTIN PROTEIN LIGASE"/>
    <property type="match status" value="1"/>
</dbReference>
<dbReference type="GO" id="GO:0016740">
    <property type="term" value="F:transferase activity"/>
    <property type="evidence" value="ECO:0007669"/>
    <property type="project" value="UniProtKB-ARBA"/>
</dbReference>
<dbReference type="InterPro" id="IPR004408">
    <property type="entry name" value="Biotin_CoA_COase_ligase"/>
</dbReference>
<sequence length="325" mass="36244">MRDKLLAILHDSGSSYISGQEISDKLGISRTAVWKHIEELRKKGYKINAVTKKGYKMEYTPNSITADEINAYLDTKTFGRVVHSFDQVNSTQIPAHEAAREDAPEGTIVVAEEQLKGKGRMGRPFHSPKGTGLWCSLILRPSFPPQQAPQLTLLTAVAIAEGVRKVTDLPVDIKWPNDLLIADKKIAGILIEMQSDPDEIHAVIVGFGLNINQKQEDFPEDIQSRATSLAIAGAGQYNRAQLLAEILKQYEYWYFRMLEEGFGPVREKWEALAVTIGKYITAVTTRKTLCGLARGITKDGVLLLETEDGKIEYIYSADIHEQRST</sequence>
<dbReference type="InterPro" id="IPR011991">
    <property type="entry name" value="ArsR-like_HTH"/>
</dbReference>
<dbReference type="GO" id="GO:0005737">
    <property type="term" value="C:cytoplasm"/>
    <property type="evidence" value="ECO:0007669"/>
    <property type="project" value="TreeGrafter"/>
</dbReference>
<protein>
    <recommendedName>
        <fullName evidence="6">Bifunctional ligase/repressor BirA</fullName>
    </recommendedName>
    <alternativeName>
        <fullName evidence="6">Biotin--[acetyl-CoA-carboxylase] ligase</fullName>
        <ecNumber evidence="6">6.3.4.15</ecNumber>
    </alternativeName>
    <alternativeName>
        <fullName evidence="6">Biotin--protein ligase</fullName>
    </alternativeName>
    <alternativeName>
        <fullName evidence="6">Biotin-[acetyl-CoA carboxylase] synthetase</fullName>
    </alternativeName>
</protein>
<evidence type="ECO:0000256" key="4">
    <source>
        <dbReference type="ARBA" id="ARBA00023125"/>
    </source>
</evidence>
<dbReference type="InterPro" id="IPR003142">
    <property type="entry name" value="BPL_C"/>
</dbReference>
<keyword evidence="4 6" id="KW-0238">DNA-binding</keyword>
<comment type="catalytic activity">
    <reaction evidence="6">
        <text>biotin + L-lysyl-[protein] + ATP = N(6)-biotinyl-L-lysyl-[protein] + AMP + diphosphate + H(+)</text>
        <dbReference type="Rhea" id="RHEA:11756"/>
        <dbReference type="Rhea" id="RHEA-COMP:9752"/>
        <dbReference type="Rhea" id="RHEA-COMP:10505"/>
        <dbReference type="ChEBI" id="CHEBI:15378"/>
        <dbReference type="ChEBI" id="CHEBI:29969"/>
        <dbReference type="ChEBI" id="CHEBI:30616"/>
        <dbReference type="ChEBI" id="CHEBI:33019"/>
        <dbReference type="ChEBI" id="CHEBI:57586"/>
        <dbReference type="ChEBI" id="CHEBI:83144"/>
        <dbReference type="ChEBI" id="CHEBI:456215"/>
        <dbReference type="EC" id="6.3.4.15"/>
    </reaction>
</comment>
<proteinExistence type="inferred from homology"/>
<dbReference type="InterPro" id="IPR030855">
    <property type="entry name" value="Bifunct_BirA"/>
</dbReference>
<evidence type="ECO:0000256" key="6">
    <source>
        <dbReference type="HAMAP-Rule" id="MF_00978"/>
    </source>
</evidence>